<evidence type="ECO:0000259" key="6">
    <source>
        <dbReference type="Pfam" id="PF04932"/>
    </source>
</evidence>
<evidence type="ECO:0000256" key="4">
    <source>
        <dbReference type="ARBA" id="ARBA00023136"/>
    </source>
</evidence>
<comment type="subcellular location">
    <subcellularLocation>
        <location evidence="1">Membrane</location>
        <topology evidence="1">Multi-pass membrane protein</topology>
    </subcellularLocation>
</comment>
<feature type="transmembrane region" description="Helical" evidence="5">
    <location>
        <begin position="231"/>
        <end position="249"/>
    </location>
</feature>
<evidence type="ECO:0000256" key="2">
    <source>
        <dbReference type="ARBA" id="ARBA00022692"/>
    </source>
</evidence>
<dbReference type="PANTHER" id="PTHR37422:SF17">
    <property type="entry name" value="O-ANTIGEN LIGASE"/>
    <property type="match status" value="1"/>
</dbReference>
<feature type="transmembrane region" description="Helical" evidence="5">
    <location>
        <begin position="29"/>
        <end position="58"/>
    </location>
</feature>
<keyword evidence="8" id="KW-1185">Reference proteome</keyword>
<organism evidence="7 8">
    <name type="scientific">Halomonas aquatica</name>
    <dbReference type="NCBI Taxonomy" id="3151123"/>
    <lineage>
        <taxon>Bacteria</taxon>
        <taxon>Pseudomonadati</taxon>
        <taxon>Pseudomonadota</taxon>
        <taxon>Gammaproteobacteria</taxon>
        <taxon>Oceanospirillales</taxon>
        <taxon>Halomonadaceae</taxon>
        <taxon>Halomonas</taxon>
    </lineage>
</organism>
<dbReference type="RefSeq" id="WP_349761622.1">
    <property type="nucleotide sequence ID" value="NZ_JBEGCJ010000003.1"/>
</dbReference>
<feature type="transmembrane region" description="Helical" evidence="5">
    <location>
        <begin position="341"/>
        <end position="360"/>
    </location>
</feature>
<accession>A0ABV1NE85</accession>
<feature type="transmembrane region" description="Helical" evidence="5">
    <location>
        <begin position="122"/>
        <end position="144"/>
    </location>
</feature>
<comment type="caution">
    <text evidence="7">The sequence shown here is derived from an EMBL/GenBank/DDBJ whole genome shotgun (WGS) entry which is preliminary data.</text>
</comment>
<feature type="transmembrane region" description="Helical" evidence="5">
    <location>
        <begin position="400"/>
        <end position="417"/>
    </location>
</feature>
<evidence type="ECO:0000256" key="1">
    <source>
        <dbReference type="ARBA" id="ARBA00004141"/>
    </source>
</evidence>
<keyword evidence="3 5" id="KW-1133">Transmembrane helix</keyword>
<dbReference type="EMBL" id="JBEGCJ010000003">
    <property type="protein sequence ID" value="MEQ6917357.1"/>
    <property type="molecule type" value="Genomic_DNA"/>
</dbReference>
<evidence type="ECO:0000256" key="5">
    <source>
        <dbReference type="SAM" id="Phobius"/>
    </source>
</evidence>
<feature type="transmembrane region" description="Helical" evidence="5">
    <location>
        <begin position="70"/>
        <end position="88"/>
    </location>
</feature>
<keyword evidence="2 5" id="KW-0812">Transmembrane</keyword>
<keyword evidence="7" id="KW-0436">Ligase</keyword>
<feature type="transmembrane region" description="Helical" evidence="5">
    <location>
        <begin position="156"/>
        <end position="177"/>
    </location>
</feature>
<dbReference type="InterPro" id="IPR051533">
    <property type="entry name" value="WaaL-like"/>
</dbReference>
<feature type="domain" description="O-antigen ligase-related" evidence="6">
    <location>
        <begin position="193"/>
        <end position="349"/>
    </location>
</feature>
<reference evidence="7 8" key="1">
    <citation type="submission" date="2024-05" db="EMBL/GenBank/DDBJ databases">
        <title>Halomonas sp. SSM6 16S ribosomal RNA gene Genome sequencing and assembly.</title>
        <authorList>
            <person name="Yook S."/>
        </authorList>
    </citation>
    <scope>NUCLEOTIDE SEQUENCE [LARGE SCALE GENOMIC DNA]</scope>
    <source>
        <strain evidence="7 8">SSM6</strain>
    </source>
</reference>
<dbReference type="InterPro" id="IPR007016">
    <property type="entry name" value="O-antigen_ligase-rel_domated"/>
</dbReference>
<feature type="transmembrane region" description="Helical" evidence="5">
    <location>
        <begin position="184"/>
        <end position="202"/>
    </location>
</feature>
<evidence type="ECO:0000256" key="3">
    <source>
        <dbReference type="ARBA" id="ARBA00022989"/>
    </source>
</evidence>
<evidence type="ECO:0000313" key="8">
    <source>
        <dbReference type="Proteomes" id="UP001442468"/>
    </source>
</evidence>
<dbReference type="GO" id="GO:0016874">
    <property type="term" value="F:ligase activity"/>
    <property type="evidence" value="ECO:0007669"/>
    <property type="project" value="UniProtKB-KW"/>
</dbReference>
<dbReference type="Pfam" id="PF04932">
    <property type="entry name" value="Wzy_C"/>
    <property type="match status" value="1"/>
</dbReference>
<keyword evidence="4 5" id="KW-0472">Membrane</keyword>
<sequence length="422" mass="44893">MTTMTSRDNCCSCCHQAGFWTLYTSSAGFLLGAVALVAPTGYSIGPALLLLGSLALLYRRPLLGLSRRDVVLIATLLGYGLLMMLFALVDGLGIGGLDKPLRFLFAVPVLLMVMANPPRMTWLWAGFGLGAIGAGGLATWQALIEGMGRANGLTQTIQFGNLAMLMGVLCLAGLGWAVMQRYRAGWVALLLLGALCGILASVLSGSRGGWVGVPLLLLVLYRAYGREFSIAGSISALVAMVLLVGIVWFTPQTGVQARVGGAVSEFGHYLEGENLGSSVGVRFEMWRGAGMLFLQKPLLGWGDDQYHVGMQELANEGRIHVRAARYGHAHSEFFDHLAKHGLVGLAALLGLYLVPIALFAPGLASDSMPLRALAAAGTLVPVGYIDFSLTQGFLSHNSGVMVYAFWVAVLWGCYQAYSRQAS</sequence>
<protein>
    <submittedName>
        <fullName evidence="7">O-antigen ligase family protein</fullName>
    </submittedName>
</protein>
<name>A0ABV1NE85_9GAMM</name>
<evidence type="ECO:0000313" key="7">
    <source>
        <dbReference type="EMBL" id="MEQ6917357.1"/>
    </source>
</evidence>
<dbReference type="PANTHER" id="PTHR37422">
    <property type="entry name" value="TEICHURONIC ACID BIOSYNTHESIS PROTEIN TUAE"/>
    <property type="match status" value="1"/>
</dbReference>
<proteinExistence type="predicted"/>
<dbReference type="Proteomes" id="UP001442468">
    <property type="component" value="Unassembled WGS sequence"/>
</dbReference>
<gene>
    <name evidence="7" type="ORF">ABE960_07470</name>
</gene>